<keyword evidence="2" id="KW-0479">Metal-binding</keyword>
<dbReference type="SUPFAM" id="SSF69572">
    <property type="entry name" value="Activating enzymes of the ubiquitin-like proteins"/>
    <property type="match status" value="1"/>
</dbReference>
<evidence type="ECO:0000313" key="8">
    <source>
        <dbReference type="EMBL" id="RML51968.1"/>
    </source>
</evidence>
<dbReference type="InterPro" id="IPR045886">
    <property type="entry name" value="ThiF/MoeB/HesA"/>
</dbReference>
<keyword evidence="4" id="KW-0862">Zinc</keyword>
<reference evidence="8 9" key="1">
    <citation type="submission" date="2018-08" db="EMBL/GenBank/DDBJ databases">
        <title>Recombination of ecologically and evolutionarily significant loci maintains genetic cohesion in the Pseudomonas syringae species complex.</title>
        <authorList>
            <person name="Dillon M."/>
            <person name="Thakur S."/>
            <person name="Almeida R.N.D."/>
            <person name="Weir B.S."/>
            <person name="Guttman D.S."/>
        </authorList>
    </citation>
    <scope>NUCLEOTIDE SEQUENCE [LARGE SCALE GENOMIC DNA]</scope>
    <source>
        <strain evidence="8 9">19322</strain>
    </source>
</reference>
<evidence type="ECO:0000259" key="6">
    <source>
        <dbReference type="Pfam" id="PF00899"/>
    </source>
</evidence>
<accession>A0A2S4HRB3</accession>
<evidence type="ECO:0000259" key="7">
    <source>
        <dbReference type="Pfam" id="PF14464"/>
    </source>
</evidence>
<dbReference type="PANTHER" id="PTHR43267">
    <property type="entry name" value="TRNA THREONYLCARBAMOYLADENOSINE DEHYDRATASE"/>
    <property type="match status" value="1"/>
</dbReference>
<dbReference type="Pfam" id="PF14464">
    <property type="entry name" value="Prok-JAB"/>
    <property type="match status" value="1"/>
</dbReference>
<dbReference type="GO" id="GO:0008237">
    <property type="term" value="F:metallopeptidase activity"/>
    <property type="evidence" value="ECO:0007669"/>
    <property type="project" value="UniProtKB-KW"/>
</dbReference>
<dbReference type="EMBL" id="RBNS01000205">
    <property type="protein sequence ID" value="RML51968.1"/>
    <property type="molecule type" value="Genomic_DNA"/>
</dbReference>
<dbReference type="PANTHER" id="PTHR43267:SF1">
    <property type="entry name" value="TRNA THREONYLCARBAMOYLADENOSINE DEHYDRATASE"/>
    <property type="match status" value="1"/>
</dbReference>
<evidence type="ECO:0000313" key="9">
    <source>
        <dbReference type="Proteomes" id="UP000277952"/>
    </source>
</evidence>
<protein>
    <submittedName>
        <fullName evidence="8">UBA/THIF-type protein/FAD binding protein</fullName>
    </submittedName>
</protein>
<gene>
    <name evidence="8" type="ORF">ALQ94_01442</name>
</gene>
<dbReference type="InterPro" id="IPR035985">
    <property type="entry name" value="Ubiquitin-activating_enz"/>
</dbReference>
<evidence type="ECO:0000256" key="5">
    <source>
        <dbReference type="ARBA" id="ARBA00023049"/>
    </source>
</evidence>
<keyword evidence="5" id="KW-0482">Metalloprotease</keyword>
<dbReference type="Pfam" id="PF00899">
    <property type="entry name" value="ThiF"/>
    <property type="match status" value="1"/>
</dbReference>
<keyword evidence="1" id="KW-0645">Protease</keyword>
<dbReference type="CDD" id="cd01483">
    <property type="entry name" value="E1_enzyme_family"/>
    <property type="match status" value="1"/>
</dbReference>
<feature type="domain" description="THIF-type NAD/FAD binding fold" evidence="6">
    <location>
        <begin position="183"/>
        <end position="442"/>
    </location>
</feature>
<evidence type="ECO:0000256" key="1">
    <source>
        <dbReference type="ARBA" id="ARBA00022670"/>
    </source>
</evidence>
<dbReference type="GO" id="GO:0061503">
    <property type="term" value="F:tRNA threonylcarbamoyladenosine dehydratase"/>
    <property type="evidence" value="ECO:0007669"/>
    <property type="project" value="TreeGrafter"/>
</dbReference>
<evidence type="ECO:0000256" key="4">
    <source>
        <dbReference type="ARBA" id="ARBA00022833"/>
    </source>
</evidence>
<proteinExistence type="predicted"/>
<dbReference type="Gene3D" id="3.40.50.720">
    <property type="entry name" value="NAD(P)-binding Rossmann-like Domain"/>
    <property type="match status" value="1"/>
</dbReference>
<keyword evidence="3" id="KW-0378">Hydrolase</keyword>
<dbReference type="GO" id="GO:0046872">
    <property type="term" value="F:metal ion binding"/>
    <property type="evidence" value="ECO:0007669"/>
    <property type="project" value="UniProtKB-KW"/>
</dbReference>
<dbReference type="RefSeq" id="WP_005739331.1">
    <property type="nucleotide sequence ID" value="NZ_LIIA01000037.1"/>
</dbReference>
<dbReference type="InterPro" id="IPR000594">
    <property type="entry name" value="ThiF_NAD_FAD-bd"/>
</dbReference>
<name>A0A2S4HRB3_PSEA0</name>
<dbReference type="GO" id="GO:0008641">
    <property type="term" value="F:ubiquitin-like modifier activating enzyme activity"/>
    <property type="evidence" value="ECO:0007669"/>
    <property type="project" value="InterPro"/>
</dbReference>
<dbReference type="Proteomes" id="UP000277952">
    <property type="component" value="Unassembled WGS sequence"/>
</dbReference>
<dbReference type="GO" id="GO:0006508">
    <property type="term" value="P:proteolysis"/>
    <property type="evidence" value="ECO:0007669"/>
    <property type="project" value="UniProtKB-KW"/>
</dbReference>
<dbReference type="AlphaFoldDB" id="A0A2S4HRB3"/>
<sequence>MSGATLDITLIESHEAALRALLYREDGSEAAAYVLFGRAEINEDPWSKHPRIRLISHEVVPIPPSEVISSSSVHVTWSTKGFMQLLGVAQDRELIPALVHTHPRADAFFSDQDDRNEAELARTAFNKRSLGLASLVFGENGAIAGRLWTSPTATTDASKISIVGNKIDIRQRQKHHEKSGMLDRQAALFGKGFNPIVRSLRVGVIGCGGTGSAVVSLLARLGVGHLALIDNDTIDTTNLNRVHGSRADDVRDQLAKVDILAREIEVWGLGTHVVTSKAWVGNPMLRDVLKSCDVLFGCTDDNQGRLTLNRFAHFYGVPLVDLGLRMRSARGGAEYEMTGRVTTIKPGSPCLMCLGVVNPQRAAAEGLQRSDPIEYERRKAEAYVDGGGDPAPAVVTFTTSIACAAVDELIQGLTGFRGGEGMVHNRIRRFDRVEDRSMTCKPMQGCPVCSNEAVWGRGDVNPFLGVIG</sequence>
<dbReference type="GO" id="GO:0061504">
    <property type="term" value="P:cyclic threonylcarbamoyladenosine biosynthetic process"/>
    <property type="evidence" value="ECO:0007669"/>
    <property type="project" value="TreeGrafter"/>
</dbReference>
<organism evidence="8 9">
    <name type="scientific">Pseudomonas amygdali pv. morsprunorum</name>
    <dbReference type="NCBI Taxonomy" id="129138"/>
    <lineage>
        <taxon>Bacteria</taxon>
        <taxon>Pseudomonadati</taxon>
        <taxon>Pseudomonadota</taxon>
        <taxon>Gammaproteobacteria</taxon>
        <taxon>Pseudomonadales</taxon>
        <taxon>Pseudomonadaceae</taxon>
        <taxon>Pseudomonas</taxon>
        <taxon>Pseudomonas amygdali</taxon>
    </lineage>
</organism>
<dbReference type="InterPro" id="IPR028090">
    <property type="entry name" value="JAB_dom_prok"/>
</dbReference>
<feature type="domain" description="JAB" evidence="7">
    <location>
        <begin position="13"/>
        <end position="138"/>
    </location>
</feature>
<comment type="caution">
    <text evidence="8">The sequence shown here is derived from an EMBL/GenBank/DDBJ whole genome shotgun (WGS) entry which is preliminary data.</text>
</comment>
<evidence type="ECO:0000256" key="3">
    <source>
        <dbReference type="ARBA" id="ARBA00022801"/>
    </source>
</evidence>
<evidence type="ECO:0000256" key="2">
    <source>
        <dbReference type="ARBA" id="ARBA00022723"/>
    </source>
</evidence>